<name>E5A1H4_LEPMJ</name>
<dbReference type="InParanoid" id="E5A1H4"/>
<dbReference type="VEuPathDB" id="FungiDB:LEMA_uP105690.1"/>
<proteinExistence type="predicted"/>
<evidence type="ECO:0000313" key="1">
    <source>
        <dbReference type="EMBL" id="CBX97438.1"/>
    </source>
</evidence>
<keyword evidence="2" id="KW-1185">Reference proteome</keyword>
<dbReference type="HOGENOM" id="CLU_2386583_0_0_1"/>
<dbReference type="EMBL" id="FP929131">
    <property type="protein sequence ID" value="CBX97438.1"/>
    <property type="molecule type" value="Genomic_DNA"/>
</dbReference>
<evidence type="ECO:0000313" key="2">
    <source>
        <dbReference type="Proteomes" id="UP000002668"/>
    </source>
</evidence>
<dbReference type="AlphaFoldDB" id="E5A1H4"/>
<sequence length="94" mass="10060">MFTLKNTRSNQTHSLSRRRRMRMTCDLSILTAVSLGPNMAELGVLGPSGVRPCQLVMKNKRQGAGFLTHLSCDCAMPGSCPAPGRSGIVSGVKI</sequence>
<accession>E5A1H4</accession>
<gene>
    <name evidence="1" type="ORF">LEMA_uP105690.1</name>
</gene>
<reference evidence="2" key="1">
    <citation type="journal article" date="2011" name="Nat. Commun.">
        <title>Effector diversification within compartments of the Leptosphaeria maculans genome affected by Repeat-Induced Point mutations.</title>
        <authorList>
            <person name="Rouxel T."/>
            <person name="Grandaubert J."/>
            <person name="Hane J.K."/>
            <person name="Hoede C."/>
            <person name="van de Wouw A.P."/>
            <person name="Couloux A."/>
            <person name="Dominguez V."/>
            <person name="Anthouard V."/>
            <person name="Bally P."/>
            <person name="Bourras S."/>
            <person name="Cozijnsen A.J."/>
            <person name="Ciuffetti L.M."/>
            <person name="Degrave A."/>
            <person name="Dilmaghani A."/>
            <person name="Duret L."/>
            <person name="Fudal I."/>
            <person name="Goodwin S.B."/>
            <person name="Gout L."/>
            <person name="Glaser N."/>
            <person name="Linglin J."/>
            <person name="Kema G.H.J."/>
            <person name="Lapalu N."/>
            <person name="Lawrence C.B."/>
            <person name="May K."/>
            <person name="Meyer M."/>
            <person name="Ollivier B."/>
            <person name="Poulain J."/>
            <person name="Schoch C.L."/>
            <person name="Simon A."/>
            <person name="Spatafora J.W."/>
            <person name="Stachowiak A."/>
            <person name="Turgeon B.G."/>
            <person name="Tyler B.M."/>
            <person name="Vincent D."/>
            <person name="Weissenbach J."/>
            <person name="Amselem J."/>
            <person name="Quesneville H."/>
            <person name="Oliver R.P."/>
            <person name="Wincker P."/>
            <person name="Balesdent M.-H."/>
            <person name="Howlett B.J."/>
        </authorList>
    </citation>
    <scope>NUCLEOTIDE SEQUENCE [LARGE SCALE GENOMIC DNA]</scope>
    <source>
        <strain evidence="2">JN3 / isolate v23.1.3 / race Av1-4-5-6-7-8</strain>
    </source>
</reference>
<dbReference type="Proteomes" id="UP000002668">
    <property type="component" value="Genome"/>
</dbReference>
<organism evidence="2">
    <name type="scientific">Leptosphaeria maculans (strain JN3 / isolate v23.1.3 / race Av1-4-5-6-7-8)</name>
    <name type="common">Blackleg fungus</name>
    <name type="synonym">Phoma lingam</name>
    <dbReference type="NCBI Taxonomy" id="985895"/>
    <lineage>
        <taxon>Eukaryota</taxon>
        <taxon>Fungi</taxon>
        <taxon>Dikarya</taxon>
        <taxon>Ascomycota</taxon>
        <taxon>Pezizomycotina</taxon>
        <taxon>Dothideomycetes</taxon>
        <taxon>Pleosporomycetidae</taxon>
        <taxon>Pleosporales</taxon>
        <taxon>Pleosporineae</taxon>
        <taxon>Leptosphaeriaceae</taxon>
        <taxon>Plenodomus</taxon>
        <taxon>Plenodomus lingam/Leptosphaeria maculans species complex</taxon>
    </lineage>
</organism>
<protein>
    <submittedName>
        <fullName evidence="1">Predicted protein</fullName>
    </submittedName>
</protein>